<evidence type="ECO:0000313" key="1">
    <source>
        <dbReference type="EMBL" id="QJA55123.1"/>
    </source>
</evidence>
<dbReference type="AlphaFoldDB" id="A0A6H2A4J3"/>
<dbReference type="EMBL" id="MT143138">
    <property type="protein sequence ID" value="QJA93291.1"/>
    <property type="molecule type" value="Genomic_DNA"/>
</dbReference>
<evidence type="ECO:0000313" key="2">
    <source>
        <dbReference type="EMBL" id="QJA93291.1"/>
    </source>
</evidence>
<gene>
    <name evidence="2" type="ORF">MM415B04276_0002</name>
    <name evidence="1" type="ORF">TM448A06935_0008</name>
</gene>
<name>A0A6H2A4J3_9ZZZZ</name>
<dbReference type="EMBL" id="MT144569">
    <property type="protein sequence ID" value="QJA55123.1"/>
    <property type="molecule type" value="Genomic_DNA"/>
</dbReference>
<sequence>MDTLLSEDEFVVLYDKCNEDYMLTQPMLQKFLEAQECKVKRLIADALENIDNWSALHQLFYELRRESTPTDTSRKVVPHD</sequence>
<reference evidence="1" key="1">
    <citation type="submission" date="2020-03" db="EMBL/GenBank/DDBJ databases">
        <title>The deep terrestrial virosphere.</title>
        <authorList>
            <person name="Holmfeldt K."/>
            <person name="Nilsson E."/>
            <person name="Simone D."/>
            <person name="Lopez-Fernandez M."/>
            <person name="Wu X."/>
            <person name="de Brujin I."/>
            <person name="Lundin D."/>
            <person name="Andersson A."/>
            <person name="Bertilsson S."/>
            <person name="Dopson M."/>
        </authorList>
    </citation>
    <scope>NUCLEOTIDE SEQUENCE</scope>
    <source>
        <strain evidence="2">MM415B04276</strain>
        <strain evidence="1">TM448A06935</strain>
    </source>
</reference>
<protein>
    <submittedName>
        <fullName evidence="1">Uncharacterized protein</fullName>
    </submittedName>
</protein>
<organism evidence="1">
    <name type="scientific">viral metagenome</name>
    <dbReference type="NCBI Taxonomy" id="1070528"/>
    <lineage>
        <taxon>unclassified sequences</taxon>
        <taxon>metagenomes</taxon>
        <taxon>organismal metagenomes</taxon>
    </lineage>
</organism>
<proteinExistence type="predicted"/>
<accession>A0A6H2A4J3</accession>